<name>A0A255XMM9_9PROT</name>
<protein>
    <submittedName>
        <fullName evidence="2">Uncharacterized protein</fullName>
    </submittedName>
</protein>
<feature type="chain" id="PRO_5012558728" evidence="1">
    <location>
        <begin position="23"/>
        <end position="124"/>
    </location>
</feature>
<dbReference type="OrthoDB" id="9884746at2"/>
<evidence type="ECO:0000313" key="2">
    <source>
        <dbReference type="EMBL" id="OYQ18131.1"/>
    </source>
</evidence>
<keyword evidence="3" id="KW-1185">Reference proteome</keyword>
<accession>A0A255XMM9</accession>
<dbReference type="AlphaFoldDB" id="A0A255XMM9"/>
<comment type="caution">
    <text evidence="2">The sequence shown here is derived from an EMBL/GenBank/DDBJ whole genome shotgun (WGS) entry which is preliminary data.</text>
</comment>
<gene>
    <name evidence="2" type="ORF">CHR90_14325</name>
</gene>
<dbReference type="RefSeq" id="WP_094409692.1">
    <property type="nucleotide sequence ID" value="NZ_BMJZ01000002.1"/>
</dbReference>
<dbReference type="EMBL" id="NOXS01000033">
    <property type="protein sequence ID" value="OYQ18131.1"/>
    <property type="molecule type" value="Genomic_DNA"/>
</dbReference>
<proteinExistence type="predicted"/>
<keyword evidence="1" id="KW-0732">Signal</keyword>
<dbReference type="Proteomes" id="UP000216361">
    <property type="component" value="Unassembled WGS sequence"/>
</dbReference>
<feature type="signal peptide" evidence="1">
    <location>
        <begin position="1"/>
        <end position="22"/>
    </location>
</feature>
<organism evidence="2 3">
    <name type="scientific">Elstera cyanobacteriorum</name>
    <dbReference type="NCBI Taxonomy" id="2022747"/>
    <lineage>
        <taxon>Bacteria</taxon>
        <taxon>Pseudomonadati</taxon>
        <taxon>Pseudomonadota</taxon>
        <taxon>Alphaproteobacteria</taxon>
        <taxon>Rhodospirillales</taxon>
        <taxon>Rhodospirillaceae</taxon>
        <taxon>Elstera</taxon>
    </lineage>
</organism>
<evidence type="ECO:0000256" key="1">
    <source>
        <dbReference type="SAM" id="SignalP"/>
    </source>
</evidence>
<reference evidence="2 3" key="1">
    <citation type="submission" date="2017-07" db="EMBL/GenBank/DDBJ databases">
        <title>Elstera cyanobacteriorum sp. nov., a novel bacterium isolated from cyanobacterial aggregates in a eutrophic lake.</title>
        <authorList>
            <person name="Cai H."/>
        </authorList>
    </citation>
    <scope>NUCLEOTIDE SEQUENCE [LARGE SCALE GENOMIC DNA]</scope>
    <source>
        <strain evidence="2 3">TH019</strain>
    </source>
</reference>
<sequence>MTMRRLLPLLLLACFTALPAAAAGPAKEERKVLTVRDSQTLNGVVPDVGQLYILPPRGYQVMKSKMDRGLKLAFDAAAGIVIQATHPNGSPKGSITLQFADGRRVTMSVRTQKVGYVNNYLILQ</sequence>
<evidence type="ECO:0000313" key="3">
    <source>
        <dbReference type="Proteomes" id="UP000216361"/>
    </source>
</evidence>